<keyword evidence="2" id="KW-0812">Transmembrane</keyword>
<feature type="transmembrane region" description="Helical" evidence="2">
    <location>
        <begin position="50"/>
        <end position="75"/>
    </location>
</feature>
<dbReference type="SUPFAM" id="SSF50998">
    <property type="entry name" value="Quinoprotein alcohol dehydrogenase-like"/>
    <property type="match status" value="1"/>
</dbReference>
<dbReference type="InterPro" id="IPR011047">
    <property type="entry name" value="Quinoprotein_ADH-like_sf"/>
</dbReference>
<dbReference type="RefSeq" id="WP_161895857.1">
    <property type="nucleotide sequence ID" value="NZ_BJOV01000005.1"/>
</dbReference>
<comment type="caution">
    <text evidence="3">The sequence shown here is derived from an EMBL/GenBank/DDBJ whole genome shotgun (WGS) entry which is preliminary data.</text>
</comment>
<dbReference type="OrthoDB" id="256225at2"/>
<evidence type="ECO:0000256" key="2">
    <source>
        <dbReference type="SAM" id="Phobius"/>
    </source>
</evidence>
<feature type="compositionally biased region" description="Polar residues" evidence="1">
    <location>
        <begin position="300"/>
        <end position="315"/>
    </location>
</feature>
<reference evidence="4" key="1">
    <citation type="submission" date="2019-06" db="EMBL/GenBank/DDBJ databases">
        <title>Gordonia isolated from sludge of a wastewater treatment plant.</title>
        <authorList>
            <person name="Tamura T."/>
            <person name="Aoyama K."/>
            <person name="Kang Y."/>
            <person name="Saito S."/>
            <person name="Akiyama N."/>
            <person name="Yazawa K."/>
            <person name="Gonoi T."/>
            <person name="Mikami Y."/>
        </authorList>
    </citation>
    <scope>NUCLEOTIDE SEQUENCE [LARGE SCALE GENOMIC DNA]</scope>
    <source>
        <strain evidence="4">NBRC 107696</strain>
    </source>
</reference>
<keyword evidence="4" id="KW-1185">Reference proteome</keyword>
<feature type="transmembrane region" description="Helical" evidence="2">
    <location>
        <begin position="121"/>
        <end position="142"/>
    </location>
</feature>
<keyword evidence="2" id="KW-0472">Membrane</keyword>
<accession>A0A7I9VAG4</accession>
<gene>
    <name evidence="3" type="ORF">nbrc107696_25470</name>
</gene>
<dbReference type="EMBL" id="BJOV01000005">
    <property type="protein sequence ID" value="GEE02101.1"/>
    <property type="molecule type" value="Genomic_DNA"/>
</dbReference>
<evidence type="ECO:0000256" key="1">
    <source>
        <dbReference type="SAM" id="MobiDB-lite"/>
    </source>
</evidence>
<dbReference type="AlphaFoldDB" id="A0A7I9VAG4"/>
<evidence type="ECO:0000313" key="4">
    <source>
        <dbReference type="Proteomes" id="UP000444960"/>
    </source>
</evidence>
<organism evidence="3 4">
    <name type="scientific">Gordonia spumicola</name>
    <dbReference type="NCBI Taxonomy" id="589161"/>
    <lineage>
        <taxon>Bacteria</taxon>
        <taxon>Bacillati</taxon>
        <taxon>Actinomycetota</taxon>
        <taxon>Actinomycetes</taxon>
        <taxon>Mycobacteriales</taxon>
        <taxon>Gordoniaceae</taxon>
        <taxon>Gordonia</taxon>
    </lineage>
</organism>
<dbReference type="Proteomes" id="UP000444960">
    <property type="component" value="Unassembled WGS sequence"/>
</dbReference>
<feature type="region of interest" description="Disordered" evidence="1">
    <location>
        <begin position="294"/>
        <end position="315"/>
    </location>
</feature>
<feature type="transmembrane region" description="Helical" evidence="2">
    <location>
        <begin position="149"/>
        <end position="171"/>
    </location>
</feature>
<dbReference type="Gene3D" id="2.140.10.10">
    <property type="entry name" value="Quinoprotein alcohol dehydrogenase-like superfamily"/>
    <property type="match status" value="1"/>
</dbReference>
<evidence type="ECO:0000313" key="3">
    <source>
        <dbReference type="EMBL" id="GEE02101.1"/>
    </source>
</evidence>
<keyword evidence="2" id="KW-1133">Transmembrane helix</keyword>
<name>A0A7I9VAG4_9ACTN</name>
<feature type="transmembrane region" description="Helical" evidence="2">
    <location>
        <begin position="16"/>
        <end position="38"/>
    </location>
</feature>
<feature type="transmembrane region" description="Helical" evidence="2">
    <location>
        <begin position="82"/>
        <end position="101"/>
    </location>
</feature>
<sequence>MTDIPAADPAPRTLSAYAIGACVGLAILALAGGVFALTSESPVLDADSTVASLSAVAIAAAACTFLAVAVVVCLRGRHRGEIAWFVGWLAGPSTIATIVFASHLGKDPDLYRFLDSRGAVVASLAGAVAGSVALVATLAIAVSGGRRGVLVAMLTAIAVVAAGVGGSAPLMRAYADTPWMPVVVEPATPLGGMPDAVGAPVYRIDIAERGDVTVHGGMVMVAEGSKLTARDARTGRTVWKVRFGDLSPAGRSGPALLQQEVVRGGTAIRIGREGGVTLDVDIRTGRVVSRGRLVKEESGTGKNSTSLPDGRTVTMSSNDRATVTDADGRVIDEFVVPENFSVDQLADGPRGMIVLSWSSDPGDGTLRIRDVARHRTVTVDLAGLHLTPGETLSIREVAAVGDNLLIASNDTLVTVDVDRNRVVSRTPSPCGLQGWMFAAWSTPGATIVRCSSAVGDSRFLIGMA</sequence>
<protein>
    <submittedName>
        <fullName evidence="3">Uncharacterized protein</fullName>
    </submittedName>
</protein>
<proteinExistence type="predicted"/>